<gene>
    <name evidence="2" type="ORF">KEM10_04140</name>
</gene>
<organism evidence="2 3">
    <name type="scientific">Carboxylicivirga linearis</name>
    <dbReference type="NCBI Taxonomy" id="1628157"/>
    <lineage>
        <taxon>Bacteria</taxon>
        <taxon>Pseudomonadati</taxon>
        <taxon>Bacteroidota</taxon>
        <taxon>Bacteroidia</taxon>
        <taxon>Marinilabiliales</taxon>
        <taxon>Marinilabiliaceae</taxon>
        <taxon>Carboxylicivirga</taxon>
    </lineage>
</organism>
<proteinExistence type="predicted"/>
<dbReference type="RefSeq" id="WP_212213888.1">
    <property type="nucleotide sequence ID" value="NZ_JAGUCO010000002.1"/>
</dbReference>
<dbReference type="Proteomes" id="UP000708576">
    <property type="component" value="Unassembled WGS sequence"/>
</dbReference>
<keyword evidence="3" id="KW-1185">Reference proteome</keyword>
<dbReference type="InterPro" id="IPR027383">
    <property type="entry name" value="Znf_put"/>
</dbReference>
<reference evidence="2 3" key="1">
    <citation type="journal article" date="2015" name="Int. J. Syst. Evol. Microbiol.">
        <title>Carboxylicivirga linearis sp. nov., isolated from a sea cucumber culture pond.</title>
        <authorList>
            <person name="Wang F.Q."/>
            <person name="Zhou Y.X."/>
            <person name="Lin X.Z."/>
            <person name="Chen G.J."/>
            <person name="Du Z.J."/>
        </authorList>
    </citation>
    <scope>NUCLEOTIDE SEQUENCE [LARGE SCALE GENOMIC DNA]</scope>
    <source>
        <strain evidence="2 3">FB218</strain>
    </source>
</reference>
<dbReference type="Pfam" id="PF13490">
    <property type="entry name" value="zf-HC2"/>
    <property type="match status" value="1"/>
</dbReference>
<evidence type="ECO:0000313" key="3">
    <source>
        <dbReference type="Proteomes" id="UP000708576"/>
    </source>
</evidence>
<comment type="caution">
    <text evidence="2">The sequence shown here is derived from an EMBL/GenBank/DDBJ whole genome shotgun (WGS) entry which is preliminary data.</text>
</comment>
<dbReference type="EMBL" id="JAGUCO010000002">
    <property type="protein sequence ID" value="MBS2097457.1"/>
    <property type="molecule type" value="Genomic_DNA"/>
</dbReference>
<dbReference type="Gene3D" id="1.10.10.1320">
    <property type="entry name" value="Anti-sigma factor, zinc-finger domain"/>
    <property type="match status" value="1"/>
</dbReference>
<evidence type="ECO:0000313" key="2">
    <source>
        <dbReference type="EMBL" id="MBS2097457.1"/>
    </source>
</evidence>
<accession>A0ABS5JRI8</accession>
<sequence>MNCLDEGIIQSYIDGELSDKEMSDVAMHISSCKHCLAQLKQQEERKNTLLDIMQNANDKVEVPAFNVPVQVVEIPLRRSRVWMKVSAACVFLILLLTTYQSQDKEQKEIFFYPEWQDQVDANLPITQQSFTITYTESSVN</sequence>
<evidence type="ECO:0000259" key="1">
    <source>
        <dbReference type="Pfam" id="PF13490"/>
    </source>
</evidence>
<dbReference type="InterPro" id="IPR041916">
    <property type="entry name" value="Anti_sigma_zinc_sf"/>
</dbReference>
<name>A0ABS5JRI8_9BACT</name>
<feature type="domain" description="Putative zinc-finger" evidence="1">
    <location>
        <begin position="10"/>
        <end position="35"/>
    </location>
</feature>
<protein>
    <submittedName>
        <fullName evidence="2">Zf-HC2 domain-containing protein</fullName>
    </submittedName>
</protein>